<feature type="chain" id="PRO_5005603001" evidence="2">
    <location>
        <begin position="24"/>
        <end position="422"/>
    </location>
</feature>
<dbReference type="OrthoDB" id="9774911at2"/>
<dbReference type="STRING" id="284581.AMD01_15670"/>
<proteinExistence type="inferred from homology"/>
<comment type="caution">
    <text evidence="3">The sequence shown here is derived from an EMBL/GenBank/DDBJ whole genome shotgun (WGS) entry which is preliminary data.</text>
</comment>
<dbReference type="PATRIC" id="fig|284581.3.peg.1136"/>
<dbReference type="PANTHER" id="PTHR36842">
    <property type="entry name" value="PROTEIN TOLB HOMOLOG"/>
    <property type="match status" value="1"/>
</dbReference>
<organism evidence="3 4">
    <name type="scientific">Priestia koreensis</name>
    <dbReference type="NCBI Taxonomy" id="284581"/>
    <lineage>
        <taxon>Bacteria</taxon>
        <taxon>Bacillati</taxon>
        <taxon>Bacillota</taxon>
        <taxon>Bacilli</taxon>
        <taxon>Bacillales</taxon>
        <taxon>Bacillaceae</taxon>
        <taxon>Priestia</taxon>
    </lineage>
</organism>
<dbReference type="InterPro" id="IPR011659">
    <property type="entry name" value="WD40"/>
</dbReference>
<dbReference type="Proteomes" id="UP000037558">
    <property type="component" value="Unassembled WGS sequence"/>
</dbReference>
<comment type="similarity">
    <text evidence="1">Belongs to the TolB family.</text>
</comment>
<dbReference type="Gene3D" id="2.120.10.30">
    <property type="entry name" value="TolB, C-terminal domain"/>
    <property type="match status" value="1"/>
</dbReference>
<dbReference type="Pfam" id="PF07676">
    <property type="entry name" value="PD40"/>
    <property type="match status" value="1"/>
</dbReference>
<dbReference type="AlphaFoldDB" id="A0A0M0KXK6"/>
<dbReference type="PANTHER" id="PTHR36842:SF1">
    <property type="entry name" value="PROTEIN TOLB"/>
    <property type="match status" value="1"/>
</dbReference>
<evidence type="ECO:0000313" key="4">
    <source>
        <dbReference type="Proteomes" id="UP000037558"/>
    </source>
</evidence>
<sequence>MYKKIIYCAFLLFLLLPSSKSYGATELKAAFTRQGFLWIANGSYEKKVTTKKALFTNNPQWSQDGRLIVYEKEGNDIKPDQSKTNEIWVYDTVRNTHKLIARDGRHPVWSPHGHSVAYVEGMALQVSDLSRFRTVSVGVDDFIWIPDGKGFIVSAGADLHPDGWTNPILYKVPLTAPSTPYSQEATPFFTIPKELTKGKATIMSINAGDFSFSPDGKWLSFTVSPTASWSMDSDMLCVLSVDGKQFSVLDEVILHLDNAKWAPNQSTLAYIAGGGRIVFGFKNKQLNITEIPVYQTVHMTPPHYAELGFSWITDSSLVVSRVVESEWSNDYTKRPKASLYLLNTKTNMQRKLTSPTGFLGDYQPLYVSSIDKLTWLRGKDFWGYGDIWMSDRDGKNAARWIKSVELYGIYNPSALPKGAYER</sequence>
<evidence type="ECO:0000256" key="2">
    <source>
        <dbReference type="SAM" id="SignalP"/>
    </source>
</evidence>
<reference evidence="4" key="1">
    <citation type="submission" date="2015-08" db="EMBL/GenBank/DDBJ databases">
        <title>Fjat-14210 dsm16467.</title>
        <authorList>
            <person name="Liu B."/>
            <person name="Wang J."/>
            <person name="Zhu Y."/>
            <person name="Liu G."/>
            <person name="Chen Q."/>
            <person name="Chen Z."/>
            <person name="Lan J."/>
            <person name="Che J."/>
            <person name="Ge C."/>
            <person name="Shi H."/>
            <person name="Pan Z."/>
            <person name="Liu X."/>
        </authorList>
    </citation>
    <scope>NUCLEOTIDE SEQUENCE [LARGE SCALE GENOMIC DNA]</scope>
    <source>
        <strain evidence="4">DSM 16467</strain>
    </source>
</reference>
<keyword evidence="4" id="KW-1185">Reference proteome</keyword>
<feature type="signal peptide" evidence="2">
    <location>
        <begin position="1"/>
        <end position="23"/>
    </location>
</feature>
<evidence type="ECO:0000256" key="1">
    <source>
        <dbReference type="ARBA" id="ARBA00009820"/>
    </source>
</evidence>
<protein>
    <submittedName>
        <fullName evidence="3">Uncharacterized protein</fullName>
    </submittedName>
</protein>
<name>A0A0M0KXK6_9BACI</name>
<evidence type="ECO:0000313" key="3">
    <source>
        <dbReference type="EMBL" id="KOO43544.1"/>
    </source>
</evidence>
<accession>A0A0M0KXK6</accession>
<keyword evidence="2" id="KW-0732">Signal</keyword>
<dbReference type="RefSeq" id="WP_053402463.1">
    <property type="nucleotide sequence ID" value="NZ_LILC01000021.1"/>
</dbReference>
<dbReference type="EMBL" id="LILC01000021">
    <property type="protein sequence ID" value="KOO43544.1"/>
    <property type="molecule type" value="Genomic_DNA"/>
</dbReference>
<dbReference type="SUPFAM" id="SSF82171">
    <property type="entry name" value="DPP6 N-terminal domain-like"/>
    <property type="match status" value="1"/>
</dbReference>
<dbReference type="InterPro" id="IPR011042">
    <property type="entry name" value="6-blade_b-propeller_TolB-like"/>
</dbReference>
<gene>
    <name evidence="3" type="ORF">AMD01_15670</name>
</gene>